<dbReference type="EMBL" id="JARKNE010000011">
    <property type="protein sequence ID" value="KAK5783829.1"/>
    <property type="molecule type" value="Genomic_DNA"/>
</dbReference>
<reference evidence="1 2" key="1">
    <citation type="submission" date="2023-03" db="EMBL/GenBank/DDBJ databases">
        <title>WGS of Gossypium arboreum.</title>
        <authorList>
            <person name="Yu D."/>
        </authorList>
    </citation>
    <scope>NUCLEOTIDE SEQUENCE [LARGE SCALE GENOMIC DNA]</scope>
    <source>
        <tissue evidence="1">Leaf</tissue>
    </source>
</reference>
<sequence length="124" mass="14114">MMGNQSQGEGKESTVGSLATMANMTATPSAFGPQMQVGRKKHCNLKDTQNYQPYTKVYSPIHLTPKELLYMAFLNIYIKDQTIMLYIPIKLLPNHSIHNNYNLSSIRLILSFTKHNPIFKLIII</sequence>
<dbReference type="Proteomes" id="UP001358586">
    <property type="component" value="Chromosome 11"/>
</dbReference>
<organism evidence="1 2">
    <name type="scientific">Gossypium arboreum</name>
    <name type="common">Tree cotton</name>
    <name type="synonym">Gossypium nanking</name>
    <dbReference type="NCBI Taxonomy" id="29729"/>
    <lineage>
        <taxon>Eukaryota</taxon>
        <taxon>Viridiplantae</taxon>
        <taxon>Streptophyta</taxon>
        <taxon>Embryophyta</taxon>
        <taxon>Tracheophyta</taxon>
        <taxon>Spermatophyta</taxon>
        <taxon>Magnoliopsida</taxon>
        <taxon>eudicotyledons</taxon>
        <taxon>Gunneridae</taxon>
        <taxon>Pentapetalae</taxon>
        <taxon>rosids</taxon>
        <taxon>malvids</taxon>
        <taxon>Malvales</taxon>
        <taxon>Malvaceae</taxon>
        <taxon>Malvoideae</taxon>
        <taxon>Gossypium</taxon>
    </lineage>
</organism>
<proteinExistence type="predicted"/>
<name>A0ABR0MZX3_GOSAR</name>
<protein>
    <submittedName>
        <fullName evidence="1">Uncharacterized protein</fullName>
    </submittedName>
</protein>
<accession>A0ABR0MZX3</accession>
<keyword evidence="2" id="KW-1185">Reference proteome</keyword>
<comment type="caution">
    <text evidence="1">The sequence shown here is derived from an EMBL/GenBank/DDBJ whole genome shotgun (WGS) entry which is preliminary data.</text>
</comment>
<evidence type="ECO:0000313" key="2">
    <source>
        <dbReference type="Proteomes" id="UP001358586"/>
    </source>
</evidence>
<gene>
    <name evidence="1" type="ORF">PVK06_038344</name>
</gene>
<evidence type="ECO:0000313" key="1">
    <source>
        <dbReference type="EMBL" id="KAK5783829.1"/>
    </source>
</evidence>